<dbReference type="InterPro" id="IPR049458">
    <property type="entry name" value="EpsG-like"/>
</dbReference>
<sequence>MGYILYFSTLIANGILLFKKKPSKLIAIISFAIIGLFFAGNYESGDINNYLSMFSNIQVILDNSKIDKLFYYLMIFMQDRGMDFFSFKILLAIIIYPIFIISIIKFRVNVNYVLFFYLIHSFFMDVEQIRNTIALCIFIFGVHFLVDKGKDYILKYTACVFLATAFHASFIIYIILLVVVLPDKEKILKYIPHVIIIMCIFIFLNKNNIPFIDSVINRLNDEKASIYLSNKVNLGFLIPWALHLVSFSAIYYCKRLSDKLENDKKTNIVNTVYYIYIVSFIFFPLYMRSITFYRLSRNLCLLCICACSMINQAYKKGSLKKIKLNFILLGSILCWAIFDLYIRSNEILIPVLTKNLYFK</sequence>
<evidence type="ECO:0000313" key="3">
    <source>
        <dbReference type="Proteomes" id="UP000537131"/>
    </source>
</evidence>
<keyword evidence="3" id="KW-1185">Reference proteome</keyword>
<keyword evidence="1" id="KW-0472">Membrane</keyword>
<gene>
    <name evidence="2" type="ORF">HBE96_21130</name>
</gene>
<reference evidence="2 3" key="1">
    <citation type="submission" date="2020-06" db="EMBL/GenBank/DDBJ databases">
        <title>Complete Genome Sequence of Clostridium muelleri sp. nov. P21T, an Acid-Alcohol Producing Acetogen Isolated from Old Hay.</title>
        <authorList>
            <person name="Duncan K.E."/>
            <person name="Tanner R.S."/>
        </authorList>
    </citation>
    <scope>NUCLEOTIDE SEQUENCE [LARGE SCALE GENOMIC DNA]</scope>
    <source>
        <strain evidence="2 3">P21</strain>
    </source>
</reference>
<dbReference type="RefSeq" id="WP_169299683.1">
    <property type="nucleotide sequence ID" value="NZ_JABBNI010000063.1"/>
</dbReference>
<evidence type="ECO:0000313" key="2">
    <source>
        <dbReference type="EMBL" id="NMM65091.1"/>
    </source>
</evidence>
<comment type="caution">
    <text evidence="2">The sequence shown here is derived from an EMBL/GenBank/DDBJ whole genome shotgun (WGS) entry which is preliminary data.</text>
</comment>
<accession>A0A7Y0EKJ6</accession>
<feature type="transmembrane region" description="Helical" evidence="1">
    <location>
        <begin position="324"/>
        <end position="342"/>
    </location>
</feature>
<feature type="transmembrane region" description="Helical" evidence="1">
    <location>
        <begin position="187"/>
        <end position="204"/>
    </location>
</feature>
<feature type="transmembrane region" description="Helical" evidence="1">
    <location>
        <begin position="158"/>
        <end position="181"/>
    </location>
</feature>
<organism evidence="2 3">
    <name type="scientific">Clostridium muellerianum</name>
    <dbReference type="NCBI Taxonomy" id="2716538"/>
    <lineage>
        <taxon>Bacteria</taxon>
        <taxon>Bacillati</taxon>
        <taxon>Bacillota</taxon>
        <taxon>Clostridia</taxon>
        <taxon>Eubacteriales</taxon>
        <taxon>Clostridiaceae</taxon>
        <taxon>Clostridium</taxon>
    </lineage>
</organism>
<protein>
    <submittedName>
        <fullName evidence="2">EpsG family protein</fullName>
    </submittedName>
</protein>
<proteinExistence type="predicted"/>
<evidence type="ECO:0000256" key="1">
    <source>
        <dbReference type="SAM" id="Phobius"/>
    </source>
</evidence>
<dbReference type="AlphaFoldDB" id="A0A7Y0EKJ6"/>
<feature type="transmembrane region" description="Helical" evidence="1">
    <location>
        <begin position="271"/>
        <end position="287"/>
    </location>
</feature>
<feature type="transmembrane region" description="Helical" evidence="1">
    <location>
        <begin position="232"/>
        <end position="251"/>
    </location>
</feature>
<feature type="transmembrane region" description="Helical" evidence="1">
    <location>
        <begin position="85"/>
        <end position="108"/>
    </location>
</feature>
<keyword evidence="1" id="KW-0812">Transmembrane</keyword>
<dbReference type="Proteomes" id="UP000537131">
    <property type="component" value="Unassembled WGS sequence"/>
</dbReference>
<keyword evidence="1" id="KW-1133">Transmembrane helix</keyword>
<dbReference type="EMBL" id="JABBNI010000063">
    <property type="protein sequence ID" value="NMM65091.1"/>
    <property type="molecule type" value="Genomic_DNA"/>
</dbReference>
<dbReference type="Pfam" id="PF14897">
    <property type="entry name" value="EpsG"/>
    <property type="match status" value="1"/>
</dbReference>
<feature type="transmembrane region" description="Helical" evidence="1">
    <location>
        <begin position="128"/>
        <end position="146"/>
    </location>
</feature>
<name>A0A7Y0EKJ6_9CLOT</name>
<feature type="transmembrane region" description="Helical" evidence="1">
    <location>
        <begin position="25"/>
        <end position="41"/>
    </location>
</feature>